<evidence type="ECO:0000313" key="1">
    <source>
        <dbReference type="EMBL" id="OGY92492.1"/>
    </source>
</evidence>
<dbReference type="Proteomes" id="UP000178109">
    <property type="component" value="Unassembled WGS sequence"/>
</dbReference>
<sequence length="112" mass="13163">MDYEIFFAQHFKKQLESYRRKYRNIAKDVIDALKKFDKKQAQFLGAQAYKMRVRSSDIARGKSHAFRLIILVLEIENTLAPIVIYFKGDRDSISKEEILAHAENVRNEAKNL</sequence>
<evidence type="ECO:0000313" key="2">
    <source>
        <dbReference type="Proteomes" id="UP000178109"/>
    </source>
</evidence>
<evidence type="ECO:0008006" key="3">
    <source>
        <dbReference type="Google" id="ProtNLM"/>
    </source>
</evidence>
<accession>A0A1G2BTT4</accession>
<comment type="caution">
    <text evidence="1">The sequence shown here is derived from an EMBL/GenBank/DDBJ whole genome shotgun (WGS) entry which is preliminary data.</text>
</comment>
<gene>
    <name evidence="1" type="ORF">A3H70_04585</name>
</gene>
<name>A0A1G2BTT4_9BACT</name>
<dbReference type="AlphaFoldDB" id="A0A1G2BTT4"/>
<dbReference type="EMBL" id="MHKO01000020">
    <property type="protein sequence ID" value="OGY92492.1"/>
    <property type="molecule type" value="Genomic_DNA"/>
</dbReference>
<reference evidence="1 2" key="1">
    <citation type="journal article" date="2016" name="Nat. Commun.">
        <title>Thousands of microbial genomes shed light on interconnected biogeochemical processes in an aquifer system.</title>
        <authorList>
            <person name="Anantharaman K."/>
            <person name="Brown C.T."/>
            <person name="Hug L.A."/>
            <person name="Sharon I."/>
            <person name="Castelle C.J."/>
            <person name="Probst A.J."/>
            <person name="Thomas B.C."/>
            <person name="Singh A."/>
            <person name="Wilkins M.J."/>
            <person name="Karaoz U."/>
            <person name="Brodie E.L."/>
            <person name="Williams K.H."/>
            <person name="Hubbard S.S."/>
            <person name="Banfield J.F."/>
        </authorList>
    </citation>
    <scope>NUCLEOTIDE SEQUENCE [LARGE SCALE GENOMIC DNA]</scope>
</reference>
<proteinExistence type="predicted"/>
<organism evidence="1 2">
    <name type="scientific">Candidatus Komeilibacteria bacterium RIFCSPLOWO2_02_FULL_48_11</name>
    <dbReference type="NCBI Taxonomy" id="1798553"/>
    <lineage>
        <taxon>Bacteria</taxon>
        <taxon>Candidatus Komeiliibacteriota</taxon>
    </lineage>
</organism>
<dbReference type="STRING" id="1798553.A3H70_04585"/>
<protein>
    <recommendedName>
        <fullName evidence="3">Addiction module toxin RelE</fullName>
    </recommendedName>
</protein>